<protein>
    <recommendedName>
        <fullName evidence="5">WD40 repeat domain-containing protein</fullName>
    </recommendedName>
</protein>
<feature type="region of interest" description="Disordered" evidence="1">
    <location>
        <begin position="28"/>
        <end position="165"/>
    </location>
</feature>
<dbReference type="SUPFAM" id="SSF50998">
    <property type="entry name" value="Quinoprotein alcohol dehydrogenase-like"/>
    <property type="match status" value="1"/>
</dbReference>
<dbReference type="AlphaFoldDB" id="C8PTQ6"/>
<reference evidence="3 4" key="1">
    <citation type="submission" date="2009-07" db="EMBL/GenBank/DDBJ databases">
        <authorList>
            <person name="Madupu R."/>
            <person name="Sebastian Y."/>
            <person name="Durkin A.S."/>
            <person name="Torralba M."/>
            <person name="Methe B."/>
            <person name="Sutton G.G."/>
            <person name="Strausberg R.L."/>
            <person name="Nelson K.E."/>
        </authorList>
    </citation>
    <scope>NUCLEOTIDE SEQUENCE [LARGE SCALE GENOMIC DNA]</scope>
    <source>
        <strain evidence="3 4">ATCC 35580</strain>
    </source>
</reference>
<dbReference type="STRING" id="596324.TREVI0001_0097"/>
<dbReference type="InterPro" id="IPR011047">
    <property type="entry name" value="Quinoprotein_ADH-like_sf"/>
</dbReference>
<evidence type="ECO:0000313" key="4">
    <source>
        <dbReference type="Proteomes" id="UP000004509"/>
    </source>
</evidence>
<dbReference type="Gene3D" id="2.130.10.10">
    <property type="entry name" value="YVTN repeat-like/Quinoprotein amine dehydrogenase"/>
    <property type="match status" value="2"/>
</dbReference>
<evidence type="ECO:0008006" key="5">
    <source>
        <dbReference type="Google" id="ProtNLM"/>
    </source>
</evidence>
<feature type="compositionally biased region" description="Polar residues" evidence="1">
    <location>
        <begin position="55"/>
        <end position="80"/>
    </location>
</feature>
<feature type="signal peptide" evidence="2">
    <location>
        <begin position="1"/>
        <end position="25"/>
    </location>
</feature>
<name>C8PTQ6_9SPIR</name>
<dbReference type="RefSeq" id="WP_006190260.1">
    <property type="nucleotide sequence ID" value="NZ_ACYH01000071.1"/>
</dbReference>
<dbReference type="Proteomes" id="UP000004509">
    <property type="component" value="Unassembled WGS sequence"/>
</dbReference>
<accession>C8PTQ6</accession>
<dbReference type="EMBL" id="ACYH01000071">
    <property type="protein sequence ID" value="EEV19204.1"/>
    <property type="molecule type" value="Genomic_DNA"/>
</dbReference>
<dbReference type="SUPFAM" id="SSF69322">
    <property type="entry name" value="Tricorn protease domain 2"/>
    <property type="match status" value="1"/>
</dbReference>
<sequence length="785" mass="85172">MSRPFKRFLLLPLFVCLLASVGAQTTGNAGTPAAVSEPAAAGTTAADAQAQQGTSETSDTSDNGAAAGEQQTDTNIDSQSPAAPNTAENPAEESDGAGAVSASDGTPSDEIAPDTPGSAGTDNTVNEKHNSNGNVQGNAVNKDHSKNGHIPENGAETEASFDEGEADAALQKNRLQGQDLSVRNSLERSLITHRFEGGVAAIADSSVTRSFFAAGKDGFITRFSYRTMKPETWQVSTMPIKRIAAHPKKALIAVYETDGFSIHKISLWDWQTKKQLYAKRFTSSVLSLSWSAQGTYLFIGTASTEGITVLDANGNVKKVYPRPPGIVLLAATGPSEKSIVTYGETGRLVYADIAKKSILTQYETEDRLENPELIKNYTQIIGYKNGNVVVVKAASGEVLENYPARSALFAGKITDSLPVWIEKGESGRTWYLCQGDKKSPAFSLPHPADITAARHVDAAVVIGTDDGRLYRLTQNKDAEILLTELNIDVSIPIRDICTKDSKIYMLSGSTLYASASTADKPEPVIQSVSGDRCTVYGNGFLFWSAEKNAPLYYAEEGQTPVVLYRPRERLNSVSVYNDTIAAVRAFSGLVLLDGKSGKQLFTYQAAGLQDAVQVDDTFVLITKSTGGVIRQPILLINIKTGETIPLNMDGDIAFSVQGNNKVANTFSCFRLKTEKSEQTDLMTMKLDTAYPARSSFAAALSYSDEDLQASLYDDGYAVLTTLGKNQLTYYDKRRRSSRQLPRDYALPRKALMTETYIVSVNYDGSLSWFNRRTMQLLQYKTFTEN</sequence>
<dbReference type="OrthoDB" id="354107at2"/>
<dbReference type="InterPro" id="IPR015943">
    <property type="entry name" value="WD40/YVTN_repeat-like_dom_sf"/>
</dbReference>
<proteinExistence type="predicted"/>
<gene>
    <name evidence="3" type="ORF">TREVI0001_0097</name>
</gene>
<keyword evidence="2" id="KW-0732">Signal</keyword>
<feature type="compositionally biased region" description="Low complexity" evidence="1">
    <location>
        <begin position="29"/>
        <end position="54"/>
    </location>
</feature>
<feature type="chain" id="PRO_5002991566" description="WD40 repeat domain-containing protein" evidence="2">
    <location>
        <begin position="26"/>
        <end position="785"/>
    </location>
</feature>
<comment type="caution">
    <text evidence="3">The sequence shown here is derived from an EMBL/GenBank/DDBJ whole genome shotgun (WGS) entry which is preliminary data.</text>
</comment>
<dbReference type="eggNOG" id="ENOG5034689">
    <property type="taxonomic scope" value="Bacteria"/>
</dbReference>
<evidence type="ECO:0000256" key="2">
    <source>
        <dbReference type="SAM" id="SignalP"/>
    </source>
</evidence>
<organism evidence="3 4">
    <name type="scientific">Treponema vincentii ATCC 35580</name>
    <dbReference type="NCBI Taxonomy" id="596324"/>
    <lineage>
        <taxon>Bacteria</taxon>
        <taxon>Pseudomonadati</taxon>
        <taxon>Spirochaetota</taxon>
        <taxon>Spirochaetia</taxon>
        <taxon>Spirochaetales</taxon>
        <taxon>Treponemataceae</taxon>
        <taxon>Treponema</taxon>
    </lineage>
</organism>
<evidence type="ECO:0000313" key="3">
    <source>
        <dbReference type="EMBL" id="EEV19204.1"/>
    </source>
</evidence>
<evidence type="ECO:0000256" key="1">
    <source>
        <dbReference type="SAM" id="MobiDB-lite"/>
    </source>
</evidence>